<accession>A0DZ67</accession>
<dbReference type="AlphaFoldDB" id="A0DZ67"/>
<proteinExistence type="predicted"/>
<sequence>MFLHTCLQYDNWVLFSQYHLSCIFWTLKSISKLQVKNHELQFILLKTCQLLILVQQDSLPNIRSCFRCIFTLAFFPFHQLRGFNILIEVYIEKYYNLKEKDPINNAFDLYQRSQSQIHQKQIILSYSANGFQLICAGSRDKLFFTLNLQFLSTEPLTYLLQLPEKLQVQKSDQLYQQSSMRHLLNTIFCFKSFQIIRTKSWSIRKFNIKTVACCKNFISRLKRMNFLKILMKRPWSFQNIISCIFEFILESKCWRFFLISPISRGGLSCSQAFLNLVKQSNCRFHTDRFRIYALGSGSQSYFRGIQRFQNLLIMEMLNCVNYLQHYFEQSFYRTFISM</sequence>
<dbReference type="EMBL" id="CT868649">
    <property type="protein sequence ID" value="CAK88334.1"/>
    <property type="molecule type" value="Genomic_DNA"/>
</dbReference>
<dbReference type="HOGENOM" id="CLU_822480_0_0_1"/>
<organism evidence="1 2">
    <name type="scientific">Paramecium tetraurelia</name>
    <dbReference type="NCBI Taxonomy" id="5888"/>
    <lineage>
        <taxon>Eukaryota</taxon>
        <taxon>Sar</taxon>
        <taxon>Alveolata</taxon>
        <taxon>Ciliophora</taxon>
        <taxon>Intramacronucleata</taxon>
        <taxon>Oligohymenophorea</taxon>
        <taxon>Peniculida</taxon>
        <taxon>Parameciidae</taxon>
        <taxon>Paramecium</taxon>
    </lineage>
</organism>
<dbReference type="InParanoid" id="A0DZ67"/>
<evidence type="ECO:0008006" key="3">
    <source>
        <dbReference type="Google" id="ProtNLM"/>
    </source>
</evidence>
<dbReference type="GeneID" id="5041516"/>
<name>A0DZ67_PARTE</name>
<gene>
    <name evidence="1" type="ORF">GSPATT00003303001</name>
</gene>
<reference evidence="1 2" key="1">
    <citation type="journal article" date="2006" name="Nature">
        <title>Global trends of whole-genome duplications revealed by the ciliate Paramecium tetraurelia.</title>
        <authorList>
            <consortium name="Genoscope"/>
            <person name="Aury J.-M."/>
            <person name="Jaillon O."/>
            <person name="Duret L."/>
            <person name="Noel B."/>
            <person name="Jubin C."/>
            <person name="Porcel B.M."/>
            <person name="Segurens B."/>
            <person name="Daubin V."/>
            <person name="Anthouard V."/>
            <person name="Aiach N."/>
            <person name="Arnaiz O."/>
            <person name="Billaut A."/>
            <person name="Beisson J."/>
            <person name="Blanc I."/>
            <person name="Bouhouche K."/>
            <person name="Camara F."/>
            <person name="Duharcourt S."/>
            <person name="Guigo R."/>
            <person name="Gogendeau D."/>
            <person name="Katinka M."/>
            <person name="Keller A.-M."/>
            <person name="Kissmehl R."/>
            <person name="Klotz C."/>
            <person name="Koll F."/>
            <person name="Le Moue A."/>
            <person name="Lepere C."/>
            <person name="Malinsky S."/>
            <person name="Nowacki M."/>
            <person name="Nowak J.K."/>
            <person name="Plattner H."/>
            <person name="Poulain J."/>
            <person name="Ruiz F."/>
            <person name="Serrano V."/>
            <person name="Zagulski M."/>
            <person name="Dessen P."/>
            <person name="Betermier M."/>
            <person name="Weissenbach J."/>
            <person name="Scarpelli C."/>
            <person name="Schachter V."/>
            <person name="Sperling L."/>
            <person name="Meyer E."/>
            <person name="Cohen J."/>
            <person name="Wincker P."/>
        </authorList>
    </citation>
    <scope>NUCLEOTIDE SEQUENCE [LARGE SCALE GENOMIC DNA]</scope>
    <source>
        <strain evidence="1 2">Stock d4-2</strain>
    </source>
</reference>
<dbReference type="KEGG" id="ptm:GSPATT00003303001"/>
<evidence type="ECO:0000313" key="1">
    <source>
        <dbReference type="EMBL" id="CAK88334.1"/>
    </source>
</evidence>
<protein>
    <recommendedName>
        <fullName evidence="3">Transmembrane protein</fullName>
    </recommendedName>
</protein>
<evidence type="ECO:0000313" key="2">
    <source>
        <dbReference type="Proteomes" id="UP000000600"/>
    </source>
</evidence>
<keyword evidence="2" id="KW-1185">Reference proteome</keyword>
<dbReference type="RefSeq" id="XP_001455731.1">
    <property type="nucleotide sequence ID" value="XM_001455694.1"/>
</dbReference>
<dbReference type="Proteomes" id="UP000000600">
    <property type="component" value="Unassembled WGS sequence"/>
</dbReference>